<dbReference type="EMBL" id="SNRW01041681">
    <property type="protein sequence ID" value="KAA6336026.1"/>
    <property type="molecule type" value="Genomic_DNA"/>
</dbReference>
<dbReference type="SUPFAM" id="SSF82185">
    <property type="entry name" value="Histone H3 K4-specific methyltransferase SET7/9 N-terminal domain"/>
    <property type="match status" value="1"/>
</dbReference>
<sequence length="140" mass="15434">EPVVQEPQSGVFVFPNGSTYDGFVLNFPEKGLMRQGKGTFVDGPVRYDGDWVEDAMEGEGTFVWTGGAKYTGQFKNNKFNGNGTYTWPDGATYSGGWLDGKMHGKGQYKTEDGTTWQGQFYNGCGPELVRPVLVPQLKTQ</sequence>
<dbReference type="PANTHER" id="PTHR46917">
    <property type="entry name" value="MORN REPEAT-CONTAINING PROTEIN 2"/>
    <property type="match status" value="1"/>
</dbReference>
<dbReference type="AlphaFoldDB" id="A0A5J4RQ21"/>
<dbReference type="InterPro" id="IPR003409">
    <property type="entry name" value="MORN"/>
</dbReference>
<name>A0A5J4RQ21_9EUKA</name>
<evidence type="ECO:0000313" key="2">
    <source>
        <dbReference type="EMBL" id="KAA6336026.1"/>
    </source>
</evidence>
<proteinExistence type="predicted"/>
<protein>
    <submittedName>
        <fullName evidence="2">Uncharacterized protein</fullName>
    </submittedName>
</protein>
<dbReference type="OrthoDB" id="437960at2759"/>
<dbReference type="PANTHER" id="PTHR46917:SF1">
    <property type="entry name" value="MORN REPEAT-CONTAINING PROTEIN 2"/>
    <property type="match status" value="1"/>
</dbReference>
<dbReference type="SMART" id="SM00698">
    <property type="entry name" value="MORN"/>
    <property type="match status" value="3"/>
</dbReference>
<dbReference type="InterPro" id="IPR052849">
    <property type="entry name" value="MORN_repeat_protein"/>
</dbReference>
<accession>A0A5J4RQ21</accession>
<dbReference type="Gene3D" id="2.20.110.10">
    <property type="entry name" value="Histone H3 K4-specific methyltransferase SET7/9 N-terminal domain"/>
    <property type="match status" value="1"/>
</dbReference>
<evidence type="ECO:0000313" key="3">
    <source>
        <dbReference type="Proteomes" id="UP000324800"/>
    </source>
</evidence>
<keyword evidence="1" id="KW-0677">Repeat</keyword>
<feature type="non-terminal residue" evidence="2">
    <location>
        <position position="1"/>
    </location>
</feature>
<dbReference type="FunFam" id="2.20.110.10:FF:000025">
    <property type="entry name" value="MORN repeat, putative"/>
    <property type="match status" value="1"/>
</dbReference>
<gene>
    <name evidence="2" type="ORF">EZS28_052912</name>
</gene>
<comment type="caution">
    <text evidence="2">The sequence shown here is derived from an EMBL/GenBank/DDBJ whole genome shotgun (WGS) entry which is preliminary data.</text>
</comment>
<organism evidence="2 3">
    <name type="scientific">Streblomastix strix</name>
    <dbReference type="NCBI Taxonomy" id="222440"/>
    <lineage>
        <taxon>Eukaryota</taxon>
        <taxon>Metamonada</taxon>
        <taxon>Preaxostyla</taxon>
        <taxon>Oxymonadida</taxon>
        <taxon>Streblomastigidae</taxon>
        <taxon>Streblomastix</taxon>
    </lineage>
</organism>
<dbReference type="Pfam" id="PF02493">
    <property type="entry name" value="MORN"/>
    <property type="match status" value="4"/>
</dbReference>
<dbReference type="Proteomes" id="UP000324800">
    <property type="component" value="Unassembled WGS sequence"/>
</dbReference>
<reference evidence="2 3" key="1">
    <citation type="submission" date="2019-03" db="EMBL/GenBank/DDBJ databases">
        <title>Single cell metagenomics reveals metabolic interactions within the superorganism composed of flagellate Streblomastix strix and complex community of Bacteroidetes bacteria on its surface.</title>
        <authorList>
            <person name="Treitli S.C."/>
            <person name="Kolisko M."/>
            <person name="Husnik F."/>
            <person name="Keeling P."/>
            <person name="Hampl V."/>
        </authorList>
    </citation>
    <scope>NUCLEOTIDE SEQUENCE [LARGE SCALE GENOMIC DNA]</scope>
    <source>
        <strain evidence="2">ST1C</strain>
    </source>
</reference>
<evidence type="ECO:0000256" key="1">
    <source>
        <dbReference type="ARBA" id="ARBA00022737"/>
    </source>
</evidence>